<reference evidence="1" key="1">
    <citation type="submission" date="2022-10" db="EMBL/GenBank/DDBJ databases">
        <title>Streptomyces beihaiensis sp. nov., a chitin degrading actinobacterium, isolated from shrimp pond soil.</title>
        <authorList>
            <person name="Xie J."/>
            <person name="Shen N."/>
        </authorList>
    </citation>
    <scope>NUCLEOTIDE SEQUENCE</scope>
    <source>
        <strain evidence="1">GXMU-J5</strain>
    </source>
</reference>
<dbReference type="Proteomes" id="UP001163064">
    <property type="component" value="Unassembled WGS sequence"/>
</dbReference>
<organism evidence="1 2">
    <name type="scientific">Streptomyces beihaiensis</name>
    <dbReference type="NCBI Taxonomy" id="2984495"/>
    <lineage>
        <taxon>Bacteria</taxon>
        <taxon>Bacillati</taxon>
        <taxon>Actinomycetota</taxon>
        <taxon>Actinomycetes</taxon>
        <taxon>Kitasatosporales</taxon>
        <taxon>Streptomycetaceae</taxon>
        <taxon>Streptomyces</taxon>
    </lineage>
</organism>
<dbReference type="InterPro" id="IPR011990">
    <property type="entry name" value="TPR-like_helical_dom_sf"/>
</dbReference>
<name>A0ABT3TW11_9ACTN</name>
<evidence type="ECO:0000313" key="1">
    <source>
        <dbReference type="EMBL" id="MCX3060676.1"/>
    </source>
</evidence>
<gene>
    <name evidence="1" type="ORF">OFY01_13075</name>
</gene>
<evidence type="ECO:0000313" key="2">
    <source>
        <dbReference type="Proteomes" id="UP001163064"/>
    </source>
</evidence>
<dbReference type="Gene3D" id="1.25.40.10">
    <property type="entry name" value="Tetratricopeptide repeat domain"/>
    <property type="match status" value="1"/>
</dbReference>
<protein>
    <submittedName>
        <fullName evidence="1">Transcriptional regulator</fullName>
    </submittedName>
</protein>
<dbReference type="EMBL" id="JAPHNL010000115">
    <property type="protein sequence ID" value="MCX3060676.1"/>
    <property type="molecule type" value="Genomic_DNA"/>
</dbReference>
<sequence length="462" mass="49448">MAARPLVARQPNERLQALIQEAGCSNAGLARRVNMCGAEHGLDLRYDKTSVARWLRGQQPRGRAPGIIAEALGRKLGRTVTIDEIGMANGKNLASGVGLQFSPTVLGAIEQVCELYRSDVGRRDFLSGTSVASSALVEPSRDWLISVPDSQVARSAGPRVGTSDVAAVRAMTQALTDLDHQYGSGHVRPVVVHYLNSVVSGLLAGSYREAVGRDLFAAAARLTELAGYMAVDTGQPGLAQRYYIQALRLAHAAGDRGYGGYVLAASMSHLAAQLGNPREIAQLARAAQEGSRGHVTPRAEAMFHAAEARGHALLGDAGSARAASGRAVAAMERADGRADSGDDPAWIAHFDHAYLADELAHCHRDLGQAAEAARSARESVDGHPVSRTRRRAIGLVLLATAQVQQREVEQACHTGTRAVELLGTVRSHRGAEYLEDFRDRLEPFREEPVVREFGARLEMRAA</sequence>
<proteinExistence type="predicted"/>
<dbReference type="SUPFAM" id="SSF48452">
    <property type="entry name" value="TPR-like"/>
    <property type="match status" value="1"/>
</dbReference>
<comment type="caution">
    <text evidence="1">The sequence shown here is derived from an EMBL/GenBank/DDBJ whole genome shotgun (WGS) entry which is preliminary data.</text>
</comment>
<keyword evidence="2" id="KW-1185">Reference proteome</keyword>
<dbReference type="RefSeq" id="WP_266599461.1">
    <property type="nucleotide sequence ID" value="NZ_JAPHNL010000115.1"/>
</dbReference>
<accession>A0ABT3TW11</accession>